<keyword evidence="1" id="KW-1133">Transmembrane helix</keyword>
<dbReference type="EMBL" id="MHQY01000021">
    <property type="protein sequence ID" value="OHA13625.1"/>
    <property type="molecule type" value="Genomic_DNA"/>
</dbReference>
<sequence length="204" mass="23050">MNKNFSLAITGGVVVVVVLYIYFAPSGKVFDFSRQVHQDERKLNSISQAVVEKFNYLSQNGNSACSASFRNSIFSMPDSERIRGSCCSPMSLHRYSEQVEGLHKFKSVARQNIAEIPDDPYDVDAGLAKKLLSYYDLELTIEEQKAYDYAMQNSSEKGPCCCKCWRWFVYGGLAKFLIRHYNFSGEQITEVWNLSDGCGGEEGH</sequence>
<proteinExistence type="predicted"/>
<keyword evidence="1" id="KW-0812">Transmembrane</keyword>
<dbReference type="Proteomes" id="UP000177171">
    <property type="component" value="Unassembled WGS sequence"/>
</dbReference>
<dbReference type="AlphaFoldDB" id="A0A1G2LPT9"/>
<name>A0A1G2LPT9_9BACT</name>
<evidence type="ECO:0000313" key="2">
    <source>
        <dbReference type="EMBL" id="OHA13625.1"/>
    </source>
</evidence>
<gene>
    <name evidence="2" type="ORF">A3G49_05825</name>
</gene>
<reference evidence="2 3" key="1">
    <citation type="journal article" date="2016" name="Nat. Commun.">
        <title>Thousands of microbial genomes shed light on interconnected biogeochemical processes in an aquifer system.</title>
        <authorList>
            <person name="Anantharaman K."/>
            <person name="Brown C.T."/>
            <person name="Hug L.A."/>
            <person name="Sharon I."/>
            <person name="Castelle C.J."/>
            <person name="Probst A.J."/>
            <person name="Thomas B.C."/>
            <person name="Singh A."/>
            <person name="Wilkins M.J."/>
            <person name="Karaoz U."/>
            <person name="Brodie E.L."/>
            <person name="Williams K.H."/>
            <person name="Hubbard S.S."/>
            <person name="Banfield J.F."/>
        </authorList>
    </citation>
    <scope>NUCLEOTIDE SEQUENCE [LARGE SCALE GENOMIC DNA]</scope>
</reference>
<evidence type="ECO:0000313" key="3">
    <source>
        <dbReference type="Proteomes" id="UP000177171"/>
    </source>
</evidence>
<accession>A0A1G2LPT9</accession>
<feature type="transmembrane region" description="Helical" evidence="1">
    <location>
        <begin position="6"/>
        <end position="24"/>
    </location>
</feature>
<keyword evidence="1" id="KW-0472">Membrane</keyword>
<evidence type="ECO:0000256" key="1">
    <source>
        <dbReference type="SAM" id="Phobius"/>
    </source>
</evidence>
<protein>
    <submittedName>
        <fullName evidence="2">Uncharacterized protein</fullName>
    </submittedName>
</protein>
<organism evidence="2 3">
    <name type="scientific">Candidatus Sungbacteria bacterium RIFCSPLOWO2_12_FULL_41_11</name>
    <dbReference type="NCBI Taxonomy" id="1802286"/>
    <lineage>
        <taxon>Bacteria</taxon>
        <taxon>Candidatus Sungiibacteriota</taxon>
    </lineage>
</organism>
<comment type="caution">
    <text evidence="2">The sequence shown here is derived from an EMBL/GenBank/DDBJ whole genome shotgun (WGS) entry which is preliminary data.</text>
</comment>